<dbReference type="RefSeq" id="WP_211938721.1">
    <property type="nucleotide sequence ID" value="NZ_CP073078.1"/>
</dbReference>
<evidence type="ECO:0000313" key="2">
    <source>
        <dbReference type="Proteomes" id="UP000676409"/>
    </source>
</evidence>
<keyword evidence="2" id="KW-1185">Reference proteome</keyword>
<accession>A0A975G0S7</accession>
<dbReference type="KEGG" id="caul:KCG34_01935"/>
<organism evidence="1 2">
    <name type="scientific">Phenylobacterium montanum</name>
    <dbReference type="NCBI Taxonomy" id="2823693"/>
    <lineage>
        <taxon>Bacteria</taxon>
        <taxon>Pseudomonadati</taxon>
        <taxon>Pseudomonadota</taxon>
        <taxon>Alphaproteobacteria</taxon>
        <taxon>Caulobacterales</taxon>
        <taxon>Caulobacteraceae</taxon>
        <taxon>Phenylobacterium</taxon>
    </lineage>
</organism>
<name>A0A975G0S7_9CAUL</name>
<reference evidence="1" key="1">
    <citation type="submission" date="2021-04" db="EMBL/GenBank/DDBJ databases">
        <title>The complete genome sequence of Caulobacter sp. S6.</title>
        <authorList>
            <person name="Tang Y."/>
            <person name="Ouyang W."/>
            <person name="Liu Q."/>
            <person name="Huang B."/>
            <person name="Guo Z."/>
            <person name="Lei P."/>
        </authorList>
    </citation>
    <scope>NUCLEOTIDE SEQUENCE</scope>
    <source>
        <strain evidence="1">S6</strain>
    </source>
</reference>
<evidence type="ECO:0000313" key="1">
    <source>
        <dbReference type="EMBL" id="QUD88671.1"/>
    </source>
</evidence>
<sequence>MIPPLASLACSAALAAAQPSVPEKIDWRVRELPQAAATYDINWRRLAGGAPPTGWGVYAAARGQTFDFESQAAGWVEDPIVGPGQIEAGVGWRQPDMAVMFGFNRPGWRRAQASWLDAGGRAAAPRGDYRLDIRPQTVVGFSLTFHLQ</sequence>
<gene>
    <name evidence="1" type="ORF">KCG34_01935</name>
</gene>
<proteinExistence type="predicted"/>
<dbReference type="EMBL" id="CP073078">
    <property type="protein sequence ID" value="QUD88671.1"/>
    <property type="molecule type" value="Genomic_DNA"/>
</dbReference>
<dbReference type="AlphaFoldDB" id="A0A975G0S7"/>
<dbReference type="Proteomes" id="UP000676409">
    <property type="component" value="Chromosome"/>
</dbReference>
<protein>
    <submittedName>
        <fullName evidence="1">Uncharacterized protein</fullName>
    </submittedName>
</protein>